<organism evidence="2 3">
    <name type="scientific">Frankliniella fusca</name>
    <dbReference type="NCBI Taxonomy" id="407009"/>
    <lineage>
        <taxon>Eukaryota</taxon>
        <taxon>Metazoa</taxon>
        <taxon>Ecdysozoa</taxon>
        <taxon>Arthropoda</taxon>
        <taxon>Hexapoda</taxon>
        <taxon>Insecta</taxon>
        <taxon>Pterygota</taxon>
        <taxon>Neoptera</taxon>
        <taxon>Paraneoptera</taxon>
        <taxon>Thysanoptera</taxon>
        <taxon>Terebrantia</taxon>
        <taxon>Thripoidea</taxon>
        <taxon>Thripidae</taxon>
        <taxon>Frankliniella</taxon>
    </lineage>
</organism>
<evidence type="ECO:0000256" key="1">
    <source>
        <dbReference type="SAM" id="MobiDB-lite"/>
    </source>
</evidence>
<evidence type="ECO:0000313" key="3">
    <source>
        <dbReference type="Proteomes" id="UP001219518"/>
    </source>
</evidence>
<reference evidence="2" key="1">
    <citation type="submission" date="2021-07" db="EMBL/GenBank/DDBJ databases">
        <authorList>
            <person name="Catto M.A."/>
            <person name="Jacobson A."/>
            <person name="Kennedy G."/>
            <person name="Labadie P."/>
            <person name="Hunt B.G."/>
            <person name="Srinivasan R."/>
        </authorList>
    </citation>
    <scope>NUCLEOTIDE SEQUENCE</scope>
    <source>
        <strain evidence="2">PL_HMW_Pooled</strain>
        <tissue evidence="2">Head</tissue>
    </source>
</reference>
<dbReference type="Proteomes" id="UP001219518">
    <property type="component" value="Unassembled WGS sequence"/>
</dbReference>
<gene>
    <name evidence="2" type="ORF">KUF71_011527</name>
</gene>
<feature type="compositionally biased region" description="Basic and acidic residues" evidence="1">
    <location>
        <begin position="14"/>
        <end position="25"/>
    </location>
</feature>
<accession>A0AAE1I413</accession>
<proteinExistence type="predicted"/>
<protein>
    <submittedName>
        <fullName evidence="2">Amino-acid acetyltransferase, mitochondrial</fullName>
    </submittedName>
</protein>
<name>A0AAE1I413_9NEOP</name>
<dbReference type="AlphaFoldDB" id="A0AAE1I413"/>
<evidence type="ECO:0000313" key="2">
    <source>
        <dbReference type="EMBL" id="KAK3932199.1"/>
    </source>
</evidence>
<feature type="region of interest" description="Disordered" evidence="1">
    <location>
        <begin position="14"/>
        <end position="42"/>
    </location>
</feature>
<keyword evidence="3" id="KW-1185">Reference proteome</keyword>
<reference evidence="2" key="2">
    <citation type="journal article" date="2023" name="BMC Genomics">
        <title>Pest status, molecular evolution, and epigenetic factors derived from the genome assembly of Frankliniella fusca, a thysanopteran phytovirus vector.</title>
        <authorList>
            <person name="Catto M.A."/>
            <person name="Labadie P.E."/>
            <person name="Jacobson A.L."/>
            <person name="Kennedy G.G."/>
            <person name="Srinivasan R."/>
            <person name="Hunt B.G."/>
        </authorList>
    </citation>
    <scope>NUCLEOTIDE SEQUENCE</scope>
    <source>
        <strain evidence="2">PL_HMW_Pooled</strain>
    </source>
</reference>
<comment type="caution">
    <text evidence="2">The sequence shown here is derived from an EMBL/GenBank/DDBJ whole genome shotgun (WGS) entry which is preliminary data.</text>
</comment>
<dbReference type="EMBL" id="JAHWGI010001434">
    <property type="protein sequence ID" value="KAK3932199.1"/>
    <property type="molecule type" value="Genomic_DNA"/>
</dbReference>
<sequence>MSMFFFRLHNLRREEDKKRRQRETQQRAGRAPSRSLGTLGCPTMRFPNNLTLAPSRLFERTPLTPSDSLDEVALQIPRAFFPQH</sequence>